<protein>
    <submittedName>
        <fullName evidence="2">RCG41668, isoform CRA_a</fullName>
    </submittedName>
</protein>
<accession>A6IHU3</accession>
<dbReference type="AlphaFoldDB" id="A6IHU3"/>
<dbReference type="Proteomes" id="UP000234681">
    <property type="component" value="Chromosome 2"/>
</dbReference>
<evidence type="ECO:0000313" key="2">
    <source>
        <dbReference type="EMBL" id="EDM01240.1"/>
    </source>
</evidence>
<dbReference type="EMBL" id="CH473961">
    <property type="protein sequence ID" value="EDM01238.1"/>
    <property type="molecule type" value="Genomic_DNA"/>
</dbReference>
<evidence type="ECO:0000313" key="1">
    <source>
        <dbReference type="EMBL" id="EDM01238.1"/>
    </source>
</evidence>
<evidence type="ECO:0000313" key="3">
    <source>
        <dbReference type="Proteomes" id="UP000234681"/>
    </source>
</evidence>
<gene>
    <name evidence="2" type="ORF">rCG_41668</name>
</gene>
<name>A6IHU3_RAT</name>
<dbReference type="EMBL" id="CH473961">
    <property type="protein sequence ID" value="EDM01240.1"/>
    <property type="molecule type" value="Genomic_DNA"/>
</dbReference>
<reference evidence="2" key="2">
    <citation type="submission" date="2005-07" db="EMBL/GenBank/DDBJ databases">
        <authorList>
            <person name="Mural R.J."/>
            <person name="Li P.W."/>
            <person name="Adams M.D."/>
            <person name="Amanatides P.G."/>
            <person name="Baden-Tillson H."/>
            <person name="Barnstead M."/>
            <person name="Chin S.H."/>
            <person name="Dew I."/>
            <person name="Evans C.A."/>
            <person name="Ferriera S."/>
            <person name="Flanigan M."/>
            <person name="Fosler C."/>
            <person name="Glodek A."/>
            <person name="Gu Z."/>
            <person name="Holt R.A."/>
            <person name="Jennings D."/>
            <person name="Kraft C.L."/>
            <person name="Lu F."/>
            <person name="Nguyen T."/>
            <person name="Nusskern D.R."/>
            <person name="Pfannkoch C.M."/>
            <person name="Sitter C."/>
            <person name="Sutton G.G."/>
            <person name="Venter J.C."/>
            <person name="Wang Z."/>
            <person name="Woodage T."/>
            <person name="Zheng X.H."/>
            <person name="Zhong F."/>
        </authorList>
    </citation>
    <scope>NUCLEOTIDE SEQUENCE</scope>
    <source>
        <strain evidence="2">BN</strain>
        <strain evidence="3">BN, Sprague-Dawley</strain>
    </source>
</reference>
<dbReference type="EMBL" id="CH473961">
    <property type="protein sequence ID" value="EDM01239.1"/>
    <property type="molecule type" value="Genomic_DNA"/>
</dbReference>
<dbReference type="EMBL" id="CH473961">
    <property type="protein sequence ID" value="EDM01237.1"/>
    <property type="molecule type" value="Genomic_DNA"/>
</dbReference>
<proteinExistence type="predicted"/>
<reference evidence="3" key="3">
    <citation type="submission" date="2005-09" db="EMBL/GenBank/DDBJ databases">
        <authorList>
            <person name="Mural R.J."/>
            <person name="Li P.W."/>
            <person name="Adams M.D."/>
            <person name="Amanatides P.G."/>
            <person name="Baden-Tillson H."/>
            <person name="Barnstead M."/>
            <person name="Chin S.H."/>
            <person name="Dew I."/>
            <person name="Evans C.A."/>
            <person name="Ferriera S."/>
            <person name="Flanigan M."/>
            <person name="Fosler C."/>
            <person name="Glodek A."/>
            <person name="Gu Z."/>
            <person name="Holt R.A."/>
            <person name="Jennings D."/>
            <person name="Kraft C.L."/>
            <person name="Lu F."/>
            <person name="Nguyen T."/>
            <person name="Nusskern D.R."/>
            <person name="Pfannkoch C.M."/>
            <person name="Sitter C."/>
            <person name="Sutton G.G."/>
            <person name="Venter J.C."/>
            <person name="Wang Z."/>
            <person name="Woodage T."/>
            <person name="Zheng X.H."/>
            <person name="Zhong F."/>
        </authorList>
    </citation>
    <scope>NUCLEOTIDE SEQUENCE [LARGE SCALE GENOMIC DNA]</scope>
    <source>
        <strain evidence="1">BN</strain>
        <strain evidence="3">BN, Sprague-Dawley</strain>
    </source>
</reference>
<reference evidence="2" key="1">
    <citation type="journal article" date="2005" name="Genome Res.">
        <title>Gene and alternative splicing annotation with AIR.</title>
        <authorList>
            <person name="Florea L."/>
            <person name="Di Francesco V."/>
            <person name="Miller J."/>
            <person name="Turner R."/>
            <person name="Yao A."/>
            <person name="Harris M."/>
            <person name="Walenz B."/>
            <person name="Mobarry C."/>
            <person name="Merkulov G.V."/>
            <person name="Charlab R."/>
            <person name="Dew I."/>
            <person name="Deng Z."/>
            <person name="Istrail S."/>
            <person name="Li P."/>
            <person name="Sutton G."/>
        </authorList>
    </citation>
    <scope>NUCLEOTIDE SEQUENCE</scope>
    <source>
        <strain evidence="2">BN</strain>
    </source>
</reference>
<sequence length="127" mass="14301">MEEEGGSASSFNSFCPVRSDPAWADKRLRSLHVQCFFTCQSNCYKTTPCSGMDRGSKPVVPNRIISAAGYTQKRSQATDILQKKALDSEIEPRNYILFKIHEREPDCLLWSESSDISSLKKVFISVC</sequence>
<organism evidence="2 3">
    <name type="scientific">Rattus norvegicus</name>
    <name type="common">Rat</name>
    <dbReference type="NCBI Taxonomy" id="10116"/>
    <lineage>
        <taxon>Eukaryota</taxon>
        <taxon>Metazoa</taxon>
        <taxon>Chordata</taxon>
        <taxon>Craniata</taxon>
        <taxon>Vertebrata</taxon>
        <taxon>Euteleostomi</taxon>
        <taxon>Mammalia</taxon>
        <taxon>Eutheria</taxon>
        <taxon>Euarchontoglires</taxon>
        <taxon>Glires</taxon>
        <taxon>Rodentia</taxon>
        <taxon>Myomorpha</taxon>
        <taxon>Muroidea</taxon>
        <taxon>Muridae</taxon>
        <taxon>Murinae</taxon>
        <taxon>Rattus</taxon>
    </lineage>
</organism>